<keyword evidence="2" id="KW-1185">Reference proteome</keyword>
<dbReference type="KEGG" id="mana:MAMMFC1_01314"/>
<evidence type="ECO:0000313" key="1">
    <source>
        <dbReference type="EMBL" id="BBB90653.1"/>
    </source>
</evidence>
<organism evidence="1 2">
    <name type="scientific">Methylomusa anaerophila</name>
    <dbReference type="NCBI Taxonomy" id="1930071"/>
    <lineage>
        <taxon>Bacteria</taxon>
        <taxon>Bacillati</taxon>
        <taxon>Bacillota</taxon>
        <taxon>Negativicutes</taxon>
        <taxon>Selenomonadales</taxon>
        <taxon>Sporomusaceae</taxon>
        <taxon>Methylomusa</taxon>
    </lineage>
</organism>
<accession>A0A348AHV5</accession>
<gene>
    <name evidence="1" type="ORF">MAMMFC1_01314</name>
</gene>
<reference evidence="1 2" key="1">
    <citation type="journal article" date="2018" name="Int. J. Syst. Evol. Microbiol.">
        <title>Methylomusa anaerophila gen. nov., sp. nov., an anaerobic methanol-utilizing bacterium isolated from a microbial fuel cell.</title>
        <authorList>
            <person name="Amano N."/>
            <person name="Yamamuro A."/>
            <person name="Miyahara M."/>
            <person name="Kouzuma A."/>
            <person name="Abe T."/>
            <person name="Watanabe K."/>
        </authorList>
    </citation>
    <scope>NUCLEOTIDE SEQUENCE [LARGE SCALE GENOMIC DNA]</scope>
    <source>
        <strain evidence="1 2">MMFC1</strain>
    </source>
</reference>
<name>A0A348AHV5_9FIRM</name>
<evidence type="ECO:0000313" key="2">
    <source>
        <dbReference type="Proteomes" id="UP000276437"/>
    </source>
</evidence>
<protein>
    <submittedName>
        <fullName evidence="1">Uncharacterized protein</fullName>
    </submittedName>
</protein>
<dbReference type="Proteomes" id="UP000276437">
    <property type="component" value="Chromosome"/>
</dbReference>
<dbReference type="EMBL" id="AP018449">
    <property type="protein sequence ID" value="BBB90653.1"/>
    <property type="molecule type" value="Genomic_DNA"/>
</dbReference>
<proteinExistence type="predicted"/>
<sequence>MSLKYGKYVHPIVCQTVCQAAGRFVILRADLENRLPAIRLLLSTITHIRVHFTCSISVSTHAPETVNQSQILSQSARRR</sequence>
<dbReference type="AlphaFoldDB" id="A0A348AHV5"/>